<feature type="compositionally biased region" description="Polar residues" evidence="10">
    <location>
        <begin position="1053"/>
        <end position="1073"/>
    </location>
</feature>
<evidence type="ECO:0000313" key="13">
    <source>
        <dbReference type="Proteomes" id="UP000799757"/>
    </source>
</evidence>
<keyword evidence="4 9" id="KW-0805">Transcription regulation</keyword>
<dbReference type="Pfam" id="PF08638">
    <property type="entry name" value="Med14"/>
    <property type="match status" value="1"/>
</dbReference>
<comment type="function">
    <text evidence="9">Component of the Mediator complex, a coactivator involved in the regulated transcription of nearly all RNA polymerase II-dependent genes. Mediator functions as a bridge to convey information from gene-specific regulatory proteins to the basal RNA polymerase II transcription machinery. Mediator is recruited to promoters by direct interactions with regulatory proteins and serves as a scaffold for the assembly of a functional preinitiation complex with RNA polymerase II and the general transcription factors.</text>
</comment>
<keyword evidence="5 9" id="KW-0010">Activator</keyword>
<dbReference type="EMBL" id="MU002724">
    <property type="protein sequence ID" value="KAF2785699.1"/>
    <property type="molecule type" value="Genomic_DNA"/>
</dbReference>
<feature type="region of interest" description="Disordered" evidence="10">
    <location>
        <begin position="1016"/>
        <end position="1073"/>
    </location>
</feature>
<reference evidence="12" key="1">
    <citation type="journal article" date="2020" name="Stud. Mycol.">
        <title>101 Dothideomycetes genomes: a test case for predicting lifestyles and emergence of pathogens.</title>
        <authorList>
            <person name="Haridas S."/>
            <person name="Albert R."/>
            <person name="Binder M."/>
            <person name="Bloem J."/>
            <person name="Labutti K."/>
            <person name="Salamov A."/>
            <person name="Andreopoulos B."/>
            <person name="Baker S."/>
            <person name="Barry K."/>
            <person name="Bills G."/>
            <person name="Bluhm B."/>
            <person name="Cannon C."/>
            <person name="Castanera R."/>
            <person name="Culley D."/>
            <person name="Daum C."/>
            <person name="Ezra D."/>
            <person name="Gonzalez J."/>
            <person name="Henrissat B."/>
            <person name="Kuo A."/>
            <person name="Liang C."/>
            <person name="Lipzen A."/>
            <person name="Lutzoni F."/>
            <person name="Magnuson J."/>
            <person name="Mondo S."/>
            <person name="Nolan M."/>
            <person name="Ohm R."/>
            <person name="Pangilinan J."/>
            <person name="Park H.-J."/>
            <person name="Ramirez L."/>
            <person name="Alfaro M."/>
            <person name="Sun H."/>
            <person name="Tritt A."/>
            <person name="Yoshinaga Y."/>
            <person name="Zwiers L.-H."/>
            <person name="Turgeon B."/>
            <person name="Goodwin S."/>
            <person name="Spatafora J."/>
            <person name="Crous P."/>
            <person name="Grigoriev I."/>
        </authorList>
    </citation>
    <scope>NUCLEOTIDE SEQUENCE</scope>
    <source>
        <strain evidence="12">CBS 109.77</strain>
    </source>
</reference>
<keyword evidence="13" id="KW-1185">Reference proteome</keyword>
<dbReference type="OrthoDB" id="205099at2759"/>
<sequence length="1073" mass="119973">MDHSGADGATGPRDGESKKRSHDGKLISGERNVPRRDPASANGQPSPPPINGAVMSISGSAAPAAHELAQLPPEIIHIAAEFYHPLSKLLLRIAQECYNELSEVIQTMAEIPVDVYPNGVLSNGMGAHAHTNGGSASSEANKEKKKLLIKFAHDQRAKFIKLLVLTEWGRKSSVDVCKLVDIFQWAKDQNAGMDSVDMQMMNIKMFTNHARQFNPDIRTALEVLSTGKAAWIPDMGFIPPDPISSEKALKLLRYLNTTLSIRLNVHENLPPQLRKWHVASGRATFVVDSEFELDVLCYSEDTSDSWVFVDLRLLFSPAPTVTTEGRFYQHFRMQLDNILRLSGLSGCFDFLHNFILTHKIALLKSQAYDLLRIGWAGSLKVEPVHRALVVQYWTEKPGKKSWIEIGLSSGNPKNGKPSWRGPPVSFLTVRWFRSGVEVKDAELKFDWKNISMERILKRVIVLHVDHILRTGQDTIPTQMVTKATLSETEPCDCVLEVSLGSPDNKMTVSLETVTGKYILQPATPMSARAENFINQGAELGSNMTKLLGQTLQDQMQRHAQQLGWKSVAKHALRLDVVKEAVKLNVLYYSMYWPAGWTTNWALAALIDPSGESWWIVELGARGKTITYVEQLKVEKQDGKPPISRATLTSVERLAVQLLSLRVTIRELQLLQKANSLQSELAIPRRTATTQTYLRGWVLHVKTADLLTSKSGEDPWLEPGIRVMCQGFRSDYRNIWHIASGTMVKSVAEDMQKLMSASPQKNFTFSENGNFSILLSTPFGDSVFDELKRRLRDLDRLRSFTTTLQKRKMKLTSSSLQQVEFQYGKTYTTTVNFGQENDIKVDFSPANPHNRIRKLLVEIINERNPEIAEIHSEDHTALDRFCTTLIFTRPILSTLSELEAGPGNLRNPAVHTHAIGKYRIAYDNPLCSFDVRIRPKDDKVCWQIEDNDKKATDVRPSPERSASHKRLETLKVALDTFFKSSGEGWFGIRSGIIAEVDGIPAALRKLHETVMSCAMEGGYRPTMENGGRPTPPQALPSGPGPSRGPGPGNGRQPFSTKGNSQMHGKNQQEVIELD</sequence>
<evidence type="ECO:0000256" key="6">
    <source>
        <dbReference type="ARBA" id="ARBA00023163"/>
    </source>
</evidence>
<evidence type="ECO:0000256" key="10">
    <source>
        <dbReference type="SAM" id="MobiDB-lite"/>
    </source>
</evidence>
<feature type="compositionally biased region" description="Pro residues" evidence="10">
    <location>
        <begin position="1028"/>
        <end position="1043"/>
    </location>
</feature>
<evidence type="ECO:0000256" key="5">
    <source>
        <dbReference type="ARBA" id="ARBA00023159"/>
    </source>
</evidence>
<feature type="domain" description="Mediator complex subunit MED14 N-terminal" evidence="11">
    <location>
        <begin position="84"/>
        <end position="296"/>
    </location>
</feature>
<dbReference type="GO" id="GO:0016592">
    <property type="term" value="C:mediator complex"/>
    <property type="evidence" value="ECO:0007669"/>
    <property type="project" value="UniProtKB-UniRule"/>
</dbReference>
<organism evidence="12 13">
    <name type="scientific">Melanomma pulvis-pyrius CBS 109.77</name>
    <dbReference type="NCBI Taxonomy" id="1314802"/>
    <lineage>
        <taxon>Eukaryota</taxon>
        <taxon>Fungi</taxon>
        <taxon>Dikarya</taxon>
        <taxon>Ascomycota</taxon>
        <taxon>Pezizomycotina</taxon>
        <taxon>Dothideomycetes</taxon>
        <taxon>Pleosporomycetidae</taxon>
        <taxon>Pleosporales</taxon>
        <taxon>Melanommataceae</taxon>
        <taxon>Melanomma</taxon>
    </lineage>
</organism>
<accession>A0A6A6WNN7</accession>
<dbReference type="GO" id="GO:0006357">
    <property type="term" value="P:regulation of transcription by RNA polymerase II"/>
    <property type="evidence" value="ECO:0007669"/>
    <property type="project" value="InterPro"/>
</dbReference>
<evidence type="ECO:0000256" key="3">
    <source>
        <dbReference type="ARBA" id="ARBA00019619"/>
    </source>
</evidence>
<evidence type="ECO:0000259" key="11">
    <source>
        <dbReference type="Pfam" id="PF08638"/>
    </source>
</evidence>
<comment type="subunit">
    <text evidence="9">Component of the Mediator complex.</text>
</comment>
<dbReference type="PANTHER" id="PTHR12809:SF2">
    <property type="entry name" value="MEDIATOR OF RNA POLYMERASE II TRANSCRIPTION SUBUNIT 14"/>
    <property type="match status" value="1"/>
</dbReference>
<keyword evidence="7 9" id="KW-0539">Nucleus</keyword>
<evidence type="ECO:0000256" key="4">
    <source>
        <dbReference type="ARBA" id="ARBA00023015"/>
    </source>
</evidence>
<keyword evidence="6 9" id="KW-0804">Transcription</keyword>
<name>A0A6A6WNN7_9PLEO</name>
<feature type="region of interest" description="Disordered" evidence="10">
    <location>
        <begin position="1"/>
        <end position="56"/>
    </location>
</feature>
<comment type="subcellular location">
    <subcellularLocation>
        <location evidence="1 9">Nucleus</location>
    </subcellularLocation>
</comment>
<evidence type="ECO:0000256" key="9">
    <source>
        <dbReference type="RuleBase" id="RU365082"/>
    </source>
</evidence>
<dbReference type="GO" id="GO:0003712">
    <property type="term" value="F:transcription coregulator activity"/>
    <property type="evidence" value="ECO:0007669"/>
    <property type="project" value="UniProtKB-UniRule"/>
</dbReference>
<comment type="similarity">
    <text evidence="2 9">Belongs to the Mediator complex subunit 14 family.</text>
</comment>
<dbReference type="InterPro" id="IPR055122">
    <property type="entry name" value="Med14_N"/>
</dbReference>
<evidence type="ECO:0000256" key="2">
    <source>
        <dbReference type="ARBA" id="ARBA00007813"/>
    </source>
</evidence>
<dbReference type="Proteomes" id="UP000799757">
    <property type="component" value="Unassembled WGS sequence"/>
</dbReference>
<dbReference type="PANTHER" id="PTHR12809">
    <property type="entry name" value="MEDIATOR COMPLEX SUBUNIT"/>
    <property type="match status" value="1"/>
</dbReference>
<proteinExistence type="inferred from homology"/>
<dbReference type="InterPro" id="IPR013947">
    <property type="entry name" value="Mediator_Med14"/>
</dbReference>
<evidence type="ECO:0000256" key="8">
    <source>
        <dbReference type="ARBA" id="ARBA00032007"/>
    </source>
</evidence>
<dbReference type="GO" id="GO:0070847">
    <property type="term" value="C:core mediator complex"/>
    <property type="evidence" value="ECO:0007669"/>
    <property type="project" value="TreeGrafter"/>
</dbReference>
<evidence type="ECO:0000256" key="1">
    <source>
        <dbReference type="ARBA" id="ARBA00004123"/>
    </source>
</evidence>
<gene>
    <name evidence="12" type="ORF">K505DRAFT_368882</name>
</gene>
<protein>
    <recommendedName>
        <fullName evidence="3 9">Mediator of RNA polymerase II transcription subunit 14</fullName>
    </recommendedName>
    <alternativeName>
        <fullName evidence="8 9">Mediator complex subunit 14</fullName>
    </alternativeName>
</protein>
<evidence type="ECO:0000313" key="12">
    <source>
        <dbReference type="EMBL" id="KAF2785699.1"/>
    </source>
</evidence>
<dbReference type="AlphaFoldDB" id="A0A6A6WNN7"/>
<evidence type="ECO:0000256" key="7">
    <source>
        <dbReference type="ARBA" id="ARBA00023242"/>
    </source>
</evidence>
<dbReference type="Pfam" id="PF26204">
    <property type="entry name" value="Med14_fung"/>
    <property type="match status" value="1"/>
</dbReference>